<dbReference type="Pfam" id="PF13456">
    <property type="entry name" value="RVT_3"/>
    <property type="match status" value="1"/>
</dbReference>
<dbReference type="Pfam" id="PF13966">
    <property type="entry name" value="zf-RVT"/>
    <property type="match status" value="1"/>
</dbReference>
<dbReference type="Proteomes" id="UP000596661">
    <property type="component" value="Chromosome 7"/>
</dbReference>
<dbReference type="SUPFAM" id="SSF53098">
    <property type="entry name" value="Ribonuclease H-like"/>
    <property type="match status" value="1"/>
</dbReference>
<dbReference type="EMBL" id="UZAU01000649">
    <property type="status" value="NOT_ANNOTATED_CDS"/>
    <property type="molecule type" value="Genomic_DNA"/>
</dbReference>
<dbReference type="InterPro" id="IPR052929">
    <property type="entry name" value="RNase_H-like_EbsB-rel"/>
</dbReference>
<dbReference type="Gramene" id="evm.model.07.839">
    <property type="protein sequence ID" value="cds.evm.model.07.839"/>
    <property type="gene ID" value="evm.TU.07.839"/>
</dbReference>
<dbReference type="GO" id="GO:0003676">
    <property type="term" value="F:nucleic acid binding"/>
    <property type="evidence" value="ECO:0007669"/>
    <property type="project" value="InterPro"/>
</dbReference>
<dbReference type="InterPro" id="IPR036397">
    <property type="entry name" value="RNaseH_sf"/>
</dbReference>
<dbReference type="InterPro" id="IPR026960">
    <property type="entry name" value="RVT-Znf"/>
</dbReference>
<evidence type="ECO:0008006" key="5">
    <source>
        <dbReference type="Google" id="ProtNLM"/>
    </source>
</evidence>
<dbReference type="InterPro" id="IPR012337">
    <property type="entry name" value="RNaseH-like_sf"/>
</dbReference>
<name>A0A803Q6P5_CANSA</name>
<keyword evidence="4" id="KW-1185">Reference proteome</keyword>
<evidence type="ECO:0000313" key="4">
    <source>
        <dbReference type="Proteomes" id="UP000596661"/>
    </source>
</evidence>
<dbReference type="EnsemblPlants" id="evm.model.07.839">
    <property type="protein sequence ID" value="cds.evm.model.07.839"/>
    <property type="gene ID" value="evm.TU.07.839"/>
</dbReference>
<dbReference type="AlphaFoldDB" id="A0A803Q6P5"/>
<reference evidence="3" key="1">
    <citation type="submission" date="2018-11" db="EMBL/GenBank/DDBJ databases">
        <authorList>
            <person name="Grassa J C."/>
        </authorList>
    </citation>
    <scope>NUCLEOTIDE SEQUENCE [LARGE SCALE GENOMIC DNA]</scope>
</reference>
<organism evidence="3 4">
    <name type="scientific">Cannabis sativa</name>
    <name type="common">Hemp</name>
    <name type="synonym">Marijuana</name>
    <dbReference type="NCBI Taxonomy" id="3483"/>
    <lineage>
        <taxon>Eukaryota</taxon>
        <taxon>Viridiplantae</taxon>
        <taxon>Streptophyta</taxon>
        <taxon>Embryophyta</taxon>
        <taxon>Tracheophyta</taxon>
        <taxon>Spermatophyta</taxon>
        <taxon>Magnoliopsida</taxon>
        <taxon>eudicotyledons</taxon>
        <taxon>Gunneridae</taxon>
        <taxon>Pentapetalae</taxon>
        <taxon>rosids</taxon>
        <taxon>fabids</taxon>
        <taxon>Rosales</taxon>
        <taxon>Cannabaceae</taxon>
        <taxon>Cannabis</taxon>
    </lineage>
</organism>
<dbReference type="PANTHER" id="PTHR47074">
    <property type="entry name" value="BNAC02G40300D PROTEIN"/>
    <property type="match status" value="1"/>
</dbReference>
<sequence length="280" mass="31347">METSGIFSVKSAYKHLQSAHGNWSIMDDVSSWIKLWKLEVPPKVLHFLWRAISGCLPTKVQLQTKYVNVDLHCPFCLNSYETISHVLMECQFARSCWNLASSSVVHGFNHDYSSWFFKVLDSNSAKVSADAAMQWSAAHSQKLGPLLVFGSHTGLELWKKPLSNSIKVNVDGAIFATVHNWLGDVGLEIAEVIGVKEALSWIKRIGWTDVEIETDALVVVQAVLSSIQMPSQFGFLVQDCRSLFSCLNHVSLNFIKWSANRAAHCVARASCFHSDRIFSE</sequence>
<evidence type="ECO:0000313" key="3">
    <source>
        <dbReference type="EnsemblPlants" id="cds.evm.model.07.839"/>
    </source>
</evidence>
<dbReference type="PANTHER" id="PTHR47074:SF11">
    <property type="entry name" value="REVERSE TRANSCRIPTASE-LIKE PROTEIN"/>
    <property type="match status" value="1"/>
</dbReference>
<accession>A0A803Q6P5</accession>
<dbReference type="CDD" id="cd06222">
    <property type="entry name" value="RNase_H_like"/>
    <property type="match status" value="1"/>
</dbReference>
<dbReference type="Gene3D" id="3.30.420.10">
    <property type="entry name" value="Ribonuclease H-like superfamily/Ribonuclease H"/>
    <property type="match status" value="1"/>
</dbReference>
<protein>
    <recommendedName>
        <fullName evidence="5">Reverse transcriptase zinc-binding domain-containing protein</fullName>
    </recommendedName>
</protein>
<dbReference type="GO" id="GO:0004523">
    <property type="term" value="F:RNA-DNA hybrid ribonuclease activity"/>
    <property type="evidence" value="ECO:0007669"/>
    <property type="project" value="InterPro"/>
</dbReference>
<proteinExistence type="predicted"/>
<dbReference type="InterPro" id="IPR002156">
    <property type="entry name" value="RNaseH_domain"/>
</dbReference>
<evidence type="ECO:0000259" key="2">
    <source>
        <dbReference type="Pfam" id="PF13966"/>
    </source>
</evidence>
<dbReference type="InterPro" id="IPR044730">
    <property type="entry name" value="RNase_H-like_dom_plant"/>
</dbReference>
<reference evidence="3" key="2">
    <citation type="submission" date="2021-03" db="UniProtKB">
        <authorList>
            <consortium name="EnsemblPlants"/>
        </authorList>
    </citation>
    <scope>IDENTIFICATION</scope>
</reference>
<evidence type="ECO:0000259" key="1">
    <source>
        <dbReference type="Pfam" id="PF13456"/>
    </source>
</evidence>
<feature type="domain" description="RNase H type-1" evidence="1">
    <location>
        <begin position="186"/>
        <end position="269"/>
    </location>
</feature>
<feature type="domain" description="Reverse transcriptase zinc-binding" evidence="2">
    <location>
        <begin position="7"/>
        <end position="97"/>
    </location>
</feature>